<reference evidence="4" key="1">
    <citation type="submission" date="2020-01" db="EMBL/GenBank/DDBJ databases">
        <authorList>
            <consortium name="DOE Joint Genome Institute"/>
            <person name="Haridas S."/>
            <person name="Albert R."/>
            <person name="Binder M."/>
            <person name="Bloem J."/>
            <person name="Labutti K."/>
            <person name="Salamov A."/>
            <person name="Andreopoulos B."/>
            <person name="Baker S.E."/>
            <person name="Barry K."/>
            <person name="Bills G."/>
            <person name="Bluhm B.H."/>
            <person name="Cannon C."/>
            <person name="Castanera R."/>
            <person name="Culley D.E."/>
            <person name="Daum C."/>
            <person name="Ezra D."/>
            <person name="Gonzalez J.B."/>
            <person name="Henrissat B."/>
            <person name="Kuo A."/>
            <person name="Liang C."/>
            <person name="Lipzen A."/>
            <person name="Lutzoni F."/>
            <person name="Magnuson J."/>
            <person name="Mondo S."/>
            <person name="Nolan M."/>
            <person name="Ohm R."/>
            <person name="Pangilinan J."/>
            <person name="Park H.-J."/>
            <person name="Ramirez L."/>
            <person name="Alfaro M."/>
            <person name="Sun H."/>
            <person name="Tritt A."/>
            <person name="Yoshinaga Y."/>
            <person name="Zwiers L.-H."/>
            <person name="Turgeon B.G."/>
            <person name="Goodwin S.B."/>
            <person name="Spatafora J.W."/>
            <person name="Crous P.W."/>
            <person name="Grigoriev I.V."/>
        </authorList>
    </citation>
    <scope>NUCLEOTIDE SEQUENCE</scope>
    <source>
        <strain evidence="4">CBS 342.82</strain>
    </source>
</reference>
<dbReference type="Pfam" id="PF23584">
    <property type="entry name" value="DUF7136"/>
    <property type="match status" value="1"/>
</dbReference>
<dbReference type="OrthoDB" id="4490227at2759"/>
<dbReference type="InterPro" id="IPR055560">
    <property type="entry name" value="DUF7136"/>
</dbReference>
<dbReference type="AlphaFoldDB" id="A0A6J3M546"/>
<protein>
    <recommendedName>
        <fullName evidence="2">DUF7136 domain-containing protein</fullName>
    </recommendedName>
</protein>
<evidence type="ECO:0000256" key="1">
    <source>
        <dbReference type="SAM" id="SignalP"/>
    </source>
</evidence>
<evidence type="ECO:0000313" key="4">
    <source>
        <dbReference type="RefSeq" id="XP_033459028.1"/>
    </source>
</evidence>
<dbReference type="Proteomes" id="UP000504637">
    <property type="component" value="Unplaced"/>
</dbReference>
<feature type="domain" description="DUF7136" evidence="2">
    <location>
        <begin position="23"/>
        <end position="238"/>
    </location>
</feature>
<sequence>MMARLSRALLWLCCAIANLVAAQSGIFEIDLVFPKNGTWSSTSGLPIVFAVQQPQLGVLVQRQVIRWTLDRESNSFNSSGFSGQVTFETNATASNQNLFIATGFTNAISGIEGDWAFRWQVSTRNCSLITSDNALTTFSSSSQGRGVGFRTSKSAPVPNIDTALALDACRDSRWLAYNVSAVQKIPEGSDALLSSSCAALAAQPTVTGNPCAVTISAAASSSASAAISYSACQATSTACASPTTTTKPSAADRPESRSFLLWLVVGALGLVAA</sequence>
<dbReference type="RefSeq" id="XP_033459028.1">
    <property type="nucleotide sequence ID" value="XM_033608461.1"/>
</dbReference>
<keyword evidence="3" id="KW-1185">Reference proteome</keyword>
<proteinExistence type="predicted"/>
<evidence type="ECO:0000313" key="3">
    <source>
        <dbReference type="Proteomes" id="UP000504637"/>
    </source>
</evidence>
<reference evidence="4" key="2">
    <citation type="submission" date="2020-04" db="EMBL/GenBank/DDBJ databases">
        <authorList>
            <consortium name="NCBI Genome Project"/>
        </authorList>
    </citation>
    <scope>NUCLEOTIDE SEQUENCE</scope>
    <source>
        <strain evidence="4">CBS 342.82</strain>
    </source>
</reference>
<dbReference type="GeneID" id="54366261"/>
<name>A0A6J3M546_9PEZI</name>
<accession>A0A6J3M546</accession>
<gene>
    <name evidence="4" type="ORF">K489DRAFT_431881</name>
</gene>
<feature type="signal peptide" evidence="1">
    <location>
        <begin position="1"/>
        <end position="22"/>
    </location>
</feature>
<evidence type="ECO:0000259" key="2">
    <source>
        <dbReference type="Pfam" id="PF23584"/>
    </source>
</evidence>
<keyword evidence="1" id="KW-0732">Signal</keyword>
<reference evidence="4" key="3">
    <citation type="submission" date="2025-08" db="UniProtKB">
        <authorList>
            <consortium name="RefSeq"/>
        </authorList>
    </citation>
    <scope>IDENTIFICATION</scope>
    <source>
        <strain evidence="4">CBS 342.82</strain>
    </source>
</reference>
<feature type="chain" id="PRO_5026819911" description="DUF7136 domain-containing protein" evidence="1">
    <location>
        <begin position="23"/>
        <end position="273"/>
    </location>
</feature>
<organism evidence="4">
    <name type="scientific">Dissoconium aciculare CBS 342.82</name>
    <dbReference type="NCBI Taxonomy" id="1314786"/>
    <lineage>
        <taxon>Eukaryota</taxon>
        <taxon>Fungi</taxon>
        <taxon>Dikarya</taxon>
        <taxon>Ascomycota</taxon>
        <taxon>Pezizomycotina</taxon>
        <taxon>Dothideomycetes</taxon>
        <taxon>Dothideomycetidae</taxon>
        <taxon>Mycosphaerellales</taxon>
        <taxon>Dissoconiaceae</taxon>
        <taxon>Dissoconium</taxon>
    </lineage>
</organism>